<evidence type="ECO:0000313" key="1">
    <source>
        <dbReference type="EMBL" id="KAK3872693.1"/>
    </source>
</evidence>
<dbReference type="PANTHER" id="PTHR38926">
    <property type="entry name" value="F-BOX DOMAIN CONTAINING PROTEIN, EXPRESSED"/>
    <property type="match status" value="1"/>
</dbReference>
<dbReference type="InterPro" id="IPR032675">
    <property type="entry name" value="LRR_dom_sf"/>
</dbReference>
<dbReference type="AlphaFoldDB" id="A0AAE1KHD5"/>
<keyword evidence="2" id="KW-1185">Reference proteome</keyword>
<dbReference type="SUPFAM" id="SSF52047">
    <property type="entry name" value="RNI-like"/>
    <property type="match status" value="1"/>
</dbReference>
<comment type="caution">
    <text evidence="1">The sequence shown here is derived from an EMBL/GenBank/DDBJ whole genome shotgun (WGS) entry which is preliminary data.</text>
</comment>
<evidence type="ECO:0000313" key="2">
    <source>
        <dbReference type="Proteomes" id="UP001286313"/>
    </source>
</evidence>
<dbReference type="Gene3D" id="3.80.10.10">
    <property type="entry name" value="Ribonuclease Inhibitor"/>
    <property type="match status" value="1"/>
</dbReference>
<protein>
    <recommendedName>
        <fullName evidence="3">F-box protein</fullName>
    </recommendedName>
</protein>
<accession>A0AAE1KHD5</accession>
<name>A0AAE1KHD5_PETCI</name>
<organism evidence="1 2">
    <name type="scientific">Petrolisthes cinctipes</name>
    <name type="common">Flat porcelain crab</name>
    <dbReference type="NCBI Taxonomy" id="88211"/>
    <lineage>
        <taxon>Eukaryota</taxon>
        <taxon>Metazoa</taxon>
        <taxon>Ecdysozoa</taxon>
        <taxon>Arthropoda</taxon>
        <taxon>Crustacea</taxon>
        <taxon>Multicrustacea</taxon>
        <taxon>Malacostraca</taxon>
        <taxon>Eumalacostraca</taxon>
        <taxon>Eucarida</taxon>
        <taxon>Decapoda</taxon>
        <taxon>Pleocyemata</taxon>
        <taxon>Anomura</taxon>
        <taxon>Galatheoidea</taxon>
        <taxon>Porcellanidae</taxon>
        <taxon>Petrolisthes</taxon>
    </lineage>
</organism>
<reference evidence="1" key="1">
    <citation type="submission" date="2023-10" db="EMBL/GenBank/DDBJ databases">
        <title>Genome assemblies of two species of porcelain crab, Petrolisthes cinctipes and Petrolisthes manimaculis (Anomura: Porcellanidae).</title>
        <authorList>
            <person name="Angst P."/>
        </authorList>
    </citation>
    <scope>NUCLEOTIDE SEQUENCE</scope>
    <source>
        <strain evidence="1">PB745_01</strain>
        <tissue evidence="1">Gill</tissue>
    </source>
</reference>
<dbReference type="EMBL" id="JAWQEG010002329">
    <property type="protein sequence ID" value="KAK3872693.1"/>
    <property type="molecule type" value="Genomic_DNA"/>
</dbReference>
<sequence>MNSGHGILASVIIYNTIIRIHSYLLEFRSFGTNSKYTYTFQRVGLHVDNSCCRILFNIADVAYLPLELSMMPPVKPVTRLEKLCIKKITDHLFLLFSSWYKSKKHTTYIQNPEECSEVKPKDVICSSENESKLSSSVDEEMEVDGNDNKGYWYMKFLTEGMQSFDDDVMTDNDTPASRTGALSPIPSQHQTHDSVTQWLITQLRDYLSLYLAPRFNDDILASLINMTACRVSIPRSRDKVRSFEEDLNFLNLLGFLLRVILSCFLMKGIVSLDFSTVSHLVKKWKLLCWGGETVTLDDESCMSPYFDIFSYALDITLPGLRTLKSLKLPHFVHDSFVRKVAFLCPDLQVLILRCTADCTSPKHTAPVVTNLDILCGDAHVCPNGQVLHVLGCKNLVTLALPEGVDRMDISSEAIEMLSYMPNLQHLVGAPMIHVAEEFEDIFDKSHECFKLTNFHHGVYGKSNWPFFVYDEALQDPNAEYLSQVFSNVKEVGIYAPTEVTEKVLMSFPSAQDITIFTDDFEVHGKYLRNLTTLDINVGYQMEWPILTNISHSSPSLEHLTLRSFSLQMTDYVDDRPHFPSLQTLKFHGQNVLEGTALLTVLHGCPVLSTIVISMITDEHGLSLLDDTTFQEAIPLLSHIQKFVYKVQSVLRTTEDIPSSLTIHSCKTLISSCPNLMYIGNLETWKISKVDIEELQEDAKRRNWDLEIQ</sequence>
<dbReference type="Proteomes" id="UP001286313">
    <property type="component" value="Unassembled WGS sequence"/>
</dbReference>
<evidence type="ECO:0008006" key="3">
    <source>
        <dbReference type="Google" id="ProtNLM"/>
    </source>
</evidence>
<dbReference type="PANTHER" id="PTHR38926:SF5">
    <property type="entry name" value="F-BOX AND LEUCINE-RICH REPEAT PROTEIN 6"/>
    <property type="match status" value="1"/>
</dbReference>
<proteinExistence type="predicted"/>
<gene>
    <name evidence="1" type="ORF">Pcinc_022242</name>
</gene>